<evidence type="ECO:0000313" key="2">
    <source>
        <dbReference type="EMBL" id="ETL78716.1"/>
    </source>
</evidence>
<feature type="transmembrane region" description="Helical" evidence="1">
    <location>
        <begin position="81"/>
        <end position="99"/>
    </location>
</feature>
<dbReference type="OrthoDB" id="123578at2759"/>
<reference evidence="2" key="1">
    <citation type="submission" date="2013-11" db="EMBL/GenBank/DDBJ databases">
        <title>The Genome Sequence of Phytophthora parasitica CHvinca01.</title>
        <authorList>
            <consortium name="The Broad Institute Genomics Platform"/>
            <person name="Russ C."/>
            <person name="Tyler B."/>
            <person name="Panabieres F."/>
            <person name="Shan W."/>
            <person name="Tripathy S."/>
            <person name="Grunwald N."/>
            <person name="Machado M."/>
            <person name="Johnson C.S."/>
            <person name="Arredondo F."/>
            <person name="Hong C."/>
            <person name="Coffey M."/>
            <person name="Young S.K."/>
            <person name="Zeng Q."/>
            <person name="Gargeya S."/>
            <person name="Fitzgerald M."/>
            <person name="Abouelleil A."/>
            <person name="Alvarado L."/>
            <person name="Chapman S.B."/>
            <person name="Gainer-Dewar J."/>
            <person name="Goldberg J."/>
            <person name="Griggs A."/>
            <person name="Gujja S."/>
            <person name="Hansen M."/>
            <person name="Howarth C."/>
            <person name="Imamovic A."/>
            <person name="Ireland A."/>
            <person name="Larimer J."/>
            <person name="McCowan C."/>
            <person name="Murphy C."/>
            <person name="Pearson M."/>
            <person name="Poon T.W."/>
            <person name="Priest M."/>
            <person name="Roberts A."/>
            <person name="Saif S."/>
            <person name="Shea T."/>
            <person name="Sykes S."/>
            <person name="Wortman J."/>
            <person name="Nusbaum C."/>
            <person name="Birren B."/>
        </authorList>
    </citation>
    <scope>NUCLEOTIDE SEQUENCE [LARGE SCALE GENOMIC DNA]</scope>
    <source>
        <strain evidence="2">CHvinca01</strain>
    </source>
</reference>
<protein>
    <submittedName>
        <fullName evidence="2">Uncharacterized protein</fullName>
    </submittedName>
</protein>
<proteinExistence type="predicted"/>
<feature type="transmembrane region" description="Helical" evidence="1">
    <location>
        <begin position="111"/>
        <end position="134"/>
    </location>
</feature>
<dbReference type="VEuPathDB" id="FungiDB:PPTG_06121"/>
<keyword evidence="1" id="KW-0812">Transmembrane</keyword>
<organism evidence="2">
    <name type="scientific">Phytophthora nicotianae</name>
    <name type="common">Potato buckeye rot agent</name>
    <name type="synonym">Phytophthora parasitica</name>
    <dbReference type="NCBI Taxonomy" id="4792"/>
    <lineage>
        <taxon>Eukaryota</taxon>
        <taxon>Sar</taxon>
        <taxon>Stramenopiles</taxon>
        <taxon>Oomycota</taxon>
        <taxon>Peronosporomycetes</taxon>
        <taxon>Peronosporales</taxon>
        <taxon>Peronosporaceae</taxon>
        <taxon>Phytophthora</taxon>
    </lineage>
</organism>
<sequence>MGVLARWRQVSNVAQRLHPRGCYSIQRLRRFKTYMDESNCGRLLSVCLLTPMPCVALATLLESVPLDSPEAGPYKNYIFWIRAWIVTAFVDYSMVIQMSQSLARLKMEHSYIVMIALAGSMISFGVVFAVAVWISFPVPFSMLVASPPSVVVILVSIGFIWRERWRSDAALRQDLVRHTMVFMCQVALTFIYPLYIFGFSSISGVRQLFYVLLLPVIKSASRNWISYTLAGQDDIKPEVVIFNVEVFNALYVSSAVQHSSSLGTTVALMLIDVIHFWFSMRGTTAVLKKVKELMAKIPPHHPIAKENFVEVALRILAIQDRAQSHERLRSRLNKTNKSLILEPIQTYKNSSEDISLRAPTRAEILSVIRVGSRDVGTFKRLMRKASQVFPATPVQQTKMVHMSSGPRMDFKQPVAPCLGLEAIFSCNEREAFLNTTTHVLYITEYLVLVEYTEAVLPMVYALYSMIAFHLPNCTYNLSLANLSKNELLTNVSFVVAYSMLELTSLMVAMVVLKRVLGISPVHQLGFVLETQATMVQSKLMLWFVYVMQVPLEHVGTDFSFKFKWAHTAHQESET</sequence>
<feature type="transmembrane region" description="Helical" evidence="1">
    <location>
        <begin position="40"/>
        <end position="61"/>
    </location>
</feature>
<gene>
    <name evidence="2" type="ORF">L917_20512</name>
</gene>
<feature type="transmembrane region" description="Helical" evidence="1">
    <location>
        <begin position="182"/>
        <end position="205"/>
    </location>
</feature>
<accession>W2K0L8</accession>
<feature type="transmembrane region" description="Helical" evidence="1">
    <location>
        <begin position="140"/>
        <end position="161"/>
    </location>
</feature>
<keyword evidence="1" id="KW-0472">Membrane</keyword>
<evidence type="ECO:0000256" key="1">
    <source>
        <dbReference type="SAM" id="Phobius"/>
    </source>
</evidence>
<keyword evidence="1" id="KW-1133">Transmembrane helix</keyword>
<dbReference type="EMBL" id="KI683211">
    <property type="protein sequence ID" value="ETL78716.1"/>
    <property type="molecule type" value="Genomic_DNA"/>
</dbReference>
<dbReference type="AlphaFoldDB" id="W2K0L8"/>
<name>W2K0L8_PHYNI</name>
<dbReference type="Proteomes" id="UP000054423">
    <property type="component" value="Unassembled WGS sequence"/>
</dbReference>